<dbReference type="GO" id="GO:0005524">
    <property type="term" value="F:ATP binding"/>
    <property type="evidence" value="ECO:0007669"/>
    <property type="project" value="UniProtKB-KW"/>
</dbReference>
<dbReference type="SUPFAM" id="SSF52540">
    <property type="entry name" value="P-loop containing nucleoside triphosphate hydrolases"/>
    <property type="match status" value="1"/>
</dbReference>
<protein>
    <submittedName>
        <fullName evidence="6">ABC transporter, ATP-binding protein</fullName>
    </submittedName>
</protein>
<dbReference type="EMBL" id="AAVT01000009">
    <property type="protein sequence ID" value="EAW30208.1"/>
    <property type="molecule type" value="Genomic_DNA"/>
</dbReference>
<comment type="caution">
    <text evidence="6">The sequence shown here is derived from an EMBL/GenBank/DDBJ whole genome shotgun (WGS) entry which is preliminary data.</text>
</comment>
<dbReference type="PANTHER" id="PTHR24220:SF685">
    <property type="entry name" value="ABC TRANSPORTER RELATED"/>
    <property type="match status" value="1"/>
</dbReference>
<dbReference type="Gene3D" id="3.40.50.300">
    <property type="entry name" value="P-loop containing nucleotide triphosphate hydrolases"/>
    <property type="match status" value="1"/>
</dbReference>
<dbReference type="PROSITE" id="PS00211">
    <property type="entry name" value="ABC_TRANSPORTER_1"/>
    <property type="match status" value="1"/>
</dbReference>
<dbReference type="OrthoDB" id="9801477at2"/>
<dbReference type="InterPro" id="IPR003439">
    <property type="entry name" value="ABC_transporter-like_ATP-bd"/>
</dbReference>
<dbReference type="InterPro" id="IPR027417">
    <property type="entry name" value="P-loop_NTPase"/>
</dbReference>
<dbReference type="Pfam" id="PF00005">
    <property type="entry name" value="ABC_tran"/>
    <property type="match status" value="1"/>
</dbReference>
<keyword evidence="7" id="KW-1185">Reference proteome</keyword>
<name>A0YFV8_9GAMM</name>
<dbReference type="Proteomes" id="UP000004931">
    <property type="component" value="Unassembled WGS sequence"/>
</dbReference>
<dbReference type="PROSITE" id="PS50893">
    <property type="entry name" value="ABC_TRANSPORTER_2"/>
    <property type="match status" value="1"/>
</dbReference>
<keyword evidence="3 6" id="KW-0067">ATP-binding</keyword>
<proteinExistence type="inferred from homology"/>
<feature type="domain" description="ABC transporter" evidence="5">
    <location>
        <begin position="6"/>
        <end position="231"/>
    </location>
</feature>
<dbReference type="STRING" id="247633.GP2143_01655"/>
<keyword evidence="2" id="KW-0547">Nucleotide-binding</keyword>
<dbReference type="InterPro" id="IPR017911">
    <property type="entry name" value="MacB-like_ATP-bd"/>
</dbReference>
<sequence>MDNEFVRVSNLRRSFSEGDVSHSVLRGASLSINRGETIALLGRSGSGKSTLLNVISGIDRADEGVVFVDGINLTALSEHHRTLFRRQHIGFIYQFFNLIPTLTASENVALVLELNGYKSAQVTERTEQIICAVGLDQQKNKFPDQLSGGEQQRVAIARALVHSPKLVLADELTGNLDAESGKKILSLLQELMVKNDGALFMVTHSLAVAKTADRILTLDNGLLIEREGNFAW</sequence>
<accession>A0YFV8</accession>
<evidence type="ECO:0000256" key="1">
    <source>
        <dbReference type="ARBA" id="ARBA00022448"/>
    </source>
</evidence>
<evidence type="ECO:0000256" key="2">
    <source>
        <dbReference type="ARBA" id="ARBA00022741"/>
    </source>
</evidence>
<evidence type="ECO:0000256" key="3">
    <source>
        <dbReference type="ARBA" id="ARBA00022840"/>
    </source>
</evidence>
<evidence type="ECO:0000313" key="7">
    <source>
        <dbReference type="Proteomes" id="UP000004931"/>
    </source>
</evidence>
<evidence type="ECO:0000256" key="4">
    <source>
        <dbReference type="ARBA" id="ARBA00038388"/>
    </source>
</evidence>
<keyword evidence="1" id="KW-0813">Transport</keyword>
<dbReference type="GO" id="GO:0005886">
    <property type="term" value="C:plasma membrane"/>
    <property type="evidence" value="ECO:0007669"/>
    <property type="project" value="TreeGrafter"/>
</dbReference>
<dbReference type="InterPro" id="IPR017871">
    <property type="entry name" value="ABC_transporter-like_CS"/>
</dbReference>
<dbReference type="GO" id="GO:1902495">
    <property type="term" value="C:transmembrane transporter complex"/>
    <property type="evidence" value="ECO:0007669"/>
    <property type="project" value="UniProtKB-ARBA"/>
</dbReference>
<dbReference type="InterPro" id="IPR015854">
    <property type="entry name" value="ABC_transpr_LolD-like"/>
</dbReference>
<dbReference type="eggNOG" id="COG1136">
    <property type="taxonomic scope" value="Bacteria"/>
</dbReference>
<evidence type="ECO:0000259" key="5">
    <source>
        <dbReference type="PROSITE" id="PS50893"/>
    </source>
</evidence>
<evidence type="ECO:0000313" key="6">
    <source>
        <dbReference type="EMBL" id="EAW30208.1"/>
    </source>
</evidence>
<dbReference type="SMART" id="SM00382">
    <property type="entry name" value="AAA"/>
    <property type="match status" value="1"/>
</dbReference>
<comment type="similarity">
    <text evidence="4">Belongs to the ABC transporter superfamily. Macrolide exporter (TC 3.A.1.122) family.</text>
</comment>
<dbReference type="InterPro" id="IPR003593">
    <property type="entry name" value="AAA+_ATPase"/>
</dbReference>
<dbReference type="GO" id="GO:0022857">
    <property type="term" value="F:transmembrane transporter activity"/>
    <property type="evidence" value="ECO:0007669"/>
    <property type="project" value="TreeGrafter"/>
</dbReference>
<reference evidence="6 7" key="1">
    <citation type="journal article" date="2010" name="J. Bacteriol.">
        <title>Genome sequence of the oligotrophic marine Gammaproteobacterium HTCC2143, isolated from the Oregon Coast.</title>
        <authorList>
            <person name="Oh H.M."/>
            <person name="Kang I."/>
            <person name="Ferriera S."/>
            <person name="Giovannoni S.J."/>
            <person name="Cho J.C."/>
        </authorList>
    </citation>
    <scope>NUCLEOTIDE SEQUENCE [LARGE SCALE GENOMIC DNA]</scope>
    <source>
        <strain evidence="6 7">HTCC2143</strain>
    </source>
</reference>
<dbReference type="AlphaFoldDB" id="A0YFV8"/>
<dbReference type="GO" id="GO:0016887">
    <property type="term" value="F:ATP hydrolysis activity"/>
    <property type="evidence" value="ECO:0007669"/>
    <property type="project" value="InterPro"/>
</dbReference>
<dbReference type="PANTHER" id="PTHR24220">
    <property type="entry name" value="IMPORT ATP-BINDING PROTEIN"/>
    <property type="match status" value="1"/>
</dbReference>
<dbReference type="FunFam" id="3.40.50.300:FF:000032">
    <property type="entry name" value="Export ABC transporter ATP-binding protein"/>
    <property type="match status" value="1"/>
</dbReference>
<dbReference type="CDD" id="cd03255">
    <property type="entry name" value="ABC_MJ0796_LolCDE_FtsE"/>
    <property type="match status" value="1"/>
</dbReference>
<gene>
    <name evidence="6" type="ORF">GP2143_01655</name>
</gene>
<organism evidence="6 7">
    <name type="scientific">marine gamma proteobacterium HTCC2143</name>
    <dbReference type="NCBI Taxonomy" id="247633"/>
    <lineage>
        <taxon>Bacteria</taxon>
        <taxon>Pseudomonadati</taxon>
        <taxon>Pseudomonadota</taxon>
        <taxon>Gammaproteobacteria</taxon>
        <taxon>Cellvibrionales</taxon>
        <taxon>Spongiibacteraceae</taxon>
        <taxon>BD1-7 clade</taxon>
    </lineage>
</organism>